<dbReference type="PANTHER" id="PTHR46401:SF2">
    <property type="entry name" value="GLYCOSYLTRANSFERASE WBBK-RELATED"/>
    <property type="match status" value="1"/>
</dbReference>
<protein>
    <submittedName>
        <fullName evidence="5">Glycosyltransferase family 4 protein</fullName>
    </submittedName>
</protein>
<dbReference type="EMBL" id="CP054856">
    <property type="protein sequence ID" value="QVM83361.1"/>
    <property type="molecule type" value="Genomic_DNA"/>
</dbReference>
<feature type="domain" description="Glycosyltransferase subfamily 4-like N-terminal" evidence="4">
    <location>
        <begin position="49"/>
        <end position="182"/>
    </location>
</feature>
<feature type="region of interest" description="Disordered" evidence="2">
    <location>
        <begin position="34"/>
        <end position="58"/>
    </location>
</feature>
<dbReference type="Pfam" id="PF00534">
    <property type="entry name" value="Glycos_transf_1"/>
    <property type="match status" value="1"/>
</dbReference>
<dbReference type="PANTHER" id="PTHR46401">
    <property type="entry name" value="GLYCOSYLTRANSFERASE WBBK-RELATED"/>
    <property type="match status" value="1"/>
</dbReference>
<dbReference type="RefSeq" id="WP_213502794.1">
    <property type="nucleotide sequence ID" value="NZ_CP054856.1"/>
</dbReference>
<evidence type="ECO:0000313" key="6">
    <source>
        <dbReference type="Proteomes" id="UP000677126"/>
    </source>
</evidence>
<keyword evidence="6" id="KW-1185">Reference proteome</keyword>
<evidence type="ECO:0000256" key="1">
    <source>
        <dbReference type="ARBA" id="ARBA00022679"/>
    </source>
</evidence>
<accession>A0ABX8E5N3</accession>
<reference evidence="5 6" key="1">
    <citation type="journal article" date="2021" name="Int. J. Syst. Evol. Microbiol.">
        <title>Novosphingobium decolorationis sp. nov., an aniline blue-decolourizing bacterium isolated from East Pacific sediment.</title>
        <authorList>
            <person name="Chen X."/>
            <person name="Dong B."/>
            <person name="Chen T."/>
            <person name="Ren N."/>
            <person name="Wang J."/>
            <person name="Xu Y."/>
            <person name="Yang J."/>
            <person name="Zhu S."/>
            <person name="Chen J."/>
        </authorList>
    </citation>
    <scope>NUCLEOTIDE SEQUENCE [LARGE SCALE GENOMIC DNA]</scope>
    <source>
        <strain evidence="5 6">502str22</strain>
    </source>
</reference>
<name>A0ABX8E5N3_9SPHN</name>
<dbReference type="SUPFAM" id="SSF53756">
    <property type="entry name" value="UDP-Glycosyltransferase/glycogen phosphorylase"/>
    <property type="match status" value="1"/>
</dbReference>
<proteinExistence type="predicted"/>
<gene>
    <name evidence="5" type="ORF">HT578_06350</name>
</gene>
<evidence type="ECO:0000259" key="4">
    <source>
        <dbReference type="Pfam" id="PF13439"/>
    </source>
</evidence>
<dbReference type="CDD" id="cd03809">
    <property type="entry name" value="GT4_MtfB-like"/>
    <property type="match status" value="1"/>
</dbReference>
<keyword evidence="1" id="KW-0808">Transferase</keyword>
<dbReference type="Gene3D" id="3.40.50.2000">
    <property type="entry name" value="Glycogen Phosphorylase B"/>
    <property type="match status" value="2"/>
</dbReference>
<dbReference type="Pfam" id="PF13439">
    <property type="entry name" value="Glyco_transf_4"/>
    <property type="match status" value="1"/>
</dbReference>
<evidence type="ECO:0000256" key="2">
    <source>
        <dbReference type="SAM" id="MobiDB-lite"/>
    </source>
</evidence>
<dbReference type="Proteomes" id="UP000677126">
    <property type="component" value="Chromosome"/>
</dbReference>
<organism evidence="5 6">
    <name type="scientific">Novosphingobium decolorationis</name>
    <dbReference type="NCBI Taxonomy" id="2698673"/>
    <lineage>
        <taxon>Bacteria</taxon>
        <taxon>Pseudomonadati</taxon>
        <taxon>Pseudomonadota</taxon>
        <taxon>Alphaproteobacteria</taxon>
        <taxon>Sphingomonadales</taxon>
        <taxon>Sphingomonadaceae</taxon>
        <taxon>Novosphingobium</taxon>
    </lineage>
</organism>
<sequence length="407" mass="43251">MGEILVNAKFLGAGLNGVHRTAAEFTQQLVRRARRPDPHAASCARGTRGQEENGHTVRLLSPPGAQALAGLTPEVRKGAFGAGQGWEMLTLPRAARGSLLVNFCNLAPLLHANSAVMIHDAQTFLYPEDYSGRQARAYRRLLPWIGRRARRVLTVSEFARQSLASFGIAPLDKIDVVHNGTDHLTREAPDPEILGRLGLAPGSYVLTVGSAKGYKNMRTIFEALRDPPAGGQRLVVAGGPGALAYHDRGWTPPAHALFTGFVSDAELRALYTGASAFLFPSLTEGFGLPPVEAMHSGTPVIAAHAGAMPEVCSDGALLVPPEDPQAWREALDALLSSRELVGHLVARGAERAAQLSWDAAGERLWQVLEPLVPPTRPAQAGTASRGPAYGWDSGGSSLSTSSAISKR</sequence>
<evidence type="ECO:0000259" key="3">
    <source>
        <dbReference type="Pfam" id="PF00534"/>
    </source>
</evidence>
<feature type="compositionally biased region" description="Low complexity" evidence="2">
    <location>
        <begin position="390"/>
        <end position="407"/>
    </location>
</feature>
<dbReference type="InterPro" id="IPR028098">
    <property type="entry name" value="Glyco_trans_4-like_N"/>
</dbReference>
<feature type="region of interest" description="Disordered" evidence="2">
    <location>
        <begin position="376"/>
        <end position="407"/>
    </location>
</feature>
<feature type="domain" description="Glycosyl transferase family 1" evidence="3">
    <location>
        <begin position="204"/>
        <end position="348"/>
    </location>
</feature>
<evidence type="ECO:0000313" key="5">
    <source>
        <dbReference type="EMBL" id="QVM83361.1"/>
    </source>
</evidence>
<dbReference type="InterPro" id="IPR001296">
    <property type="entry name" value="Glyco_trans_1"/>
</dbReference>